<keyword evidence="2" id="KW-1185">Reference proteome</keyword>
<proteinExistence type="predicted"/>
<sequence length="63" mass="6834">MENMTSFKALNIGCTASKKLPTSIGDFQDPTRSVWAGGGSLLLDVDPAYYKDPVFSTISIIYT</sequence>
<name>A0AAV5I749_9ROSI</name>
<evidence type="ECO:0000313" key="1">
    <source>
        <dbReference type="EMBL" id="GKU96952.1"/>
    </source>
</evidence>
<reference evidence="1 2" key="1">
    <citation type="journal article" date="2021" name="Commun. Biol.">
        <title>The genome of Shorea leprosula (Dipterocarpaceae) highlights the ecological relevance of drought in aseasonal tropical rainforests.</title>
        <authorList>
            <person name="Ng K.K.S."/>
            <person name="Kobayashi M.J."/>
            <person name="Fawcett J.A."/>
            <person name="Hatakeyama M."/>
            <person name="Paape T."/>
            <person name="Ng C.H."/>
            <person name="Ang C.C."/>
            <person name="Tnah L.H."/>
            <person name="Lee C.T."/>
            <person name="Nishiyama T."/>
            <person name="Sese J."/>
            <person name="O'Brien M.J."/>
            <person name="Copetti D."/>
            <person name="Mohd Noor M.I."/>
            <person name="Ong R.C."/>
            <person name="Putra M."/>
            <person name="Sireger I.Z."/>
            <person name="Indrioko S."/>
            <person name="Kosugi Y."/>
            <person name="Izuno A."/>
            <person name="Isagi Y."/>
            <person name="Lee S.L."/>
            <person name="Shimizu K.K."/>
        </authorList>
    </citation>
    <scope>NUCLEOTIDE SEQUENCE [LARGE SCALE GENOMIC DNA]</scope>
    <source>
        <strain evidence="1">214</strain>
    </source>
</reference>
<protein>
    <submittedName>
        <fullName evidence="1">Uncharacterized protein</fullName>
    </submittedName>
</protein>
<organism evidence="1 2">
    <name type="scientific">Rubroshorea leprosula</name>
    <dbReference type="NCBI Taxonomy" id="152421"/>
    <lineage>
        <taxon>Eukaryota</taxon>
        <taxon>Viridiplantae</taxon>
        <taxon>Streptophyta</taxon>
        <taxon>Embryophyta</taxon>
        <taxon>Tracheophyta</taxon>
        <taxon>Spermatophyta</taxon>
        <taxon>Magnoliopsida</taxon>
        <taxon>eudicotyledons</taxon>
        <taxon>Gunneridae</taxon>
        <taxon>Pentapetalae</taxon>
        <taxon>rosids</taxon>
        <taxon>malvids</taxon>
        <taxon>Malvales</taxon>
        <taxon>Dipterocarpaceae</taxon>
        <taxon>Rubroshorea</taxon>
    </lineage>
</organism>
<gene>
    <name evidence="1" type="ORF">SLEP1_g10133</name>
</gene>
<dbReference type="AlphaFoldDB" id="A0AAV5I749"/>
<comment type="caution">
    <text evidence="1">The sequence shown here is derived from an EMBL/GenBank/DDBJ whole genome shotgun (WGS) entry which is preliminary data.</text>
</comment>
<evidence type="ECO:0000313" key="2">
    <source>
        <dbReference type="Proteomes" id="UP001054252"/>
    </source>
</evidence>
<dbReference type="EMBL" id="BPVZ01000011">
    <property type="protein sequence ID" value="GKU96952.1"/>
    <property type="molecule type" value="Genomic_DNA"/>
</dbReference>
<dbReference type="Proteomes" id="UP001054252">
    <property type="component" value="Unassembled WGS sequence"/>
</dbReference>
<accession>A0AAV5I749</accession>